<sequence>MPTKAYIAVYIGDPVDFTKYRHTALFFEFPSYSLLMHITGAQGFFEFQKQEDYDPRNSRKLASLIKVDDISDSFTPTSIESIVSTTPIRNGRADRDWNCHNWVGEALNRLIEAGSLEFSKREAAVDKMIDICMEARHEE</sequence>
<dbReference type="EMBL" id="KV878210">
    <property type="protein sequence ID" value="OJJ38032.1"/>
    <property type="molecule type" value="Genomic_DNA"/>
</dbReference>
<proteinExistence type="predicted"/>
<organism evidence="1 2">
    <name type="scientific">Aspergillus wentii DTO 134E9</name>
    <dbReference type="NCBI Taxonomy" id="1073089"/>
    <lineage>
        <taxon>Eukaryota</taxon>
        <taxon>Fungi</taxon>
        <taxon>Dikarya</taxon>
        <taxon>Ascomycota</taxon>
        <taxon>Pezizomycotina</taxon>
        <taxon>Eurotiomycetes</taxon>
        <taxon>Eurotiomycetidae</taxon>
        <taxon>Eurotiales</taxon>
        <taxon>Aspergillaceae</taxon>
        <taxon>Aspergillus</taxon>
        <taxon>Aspergillus subgen. Cremei</taxon>
    </lineage>
</organism>
<dbReference type="Pfam" id="PF20174">
    <property type="entry name" value="DUF6540"/>
    <property type="match status" value="1"/>
</dbReference>
<dbReference type="AlphaFoldDB" id="A0A1L9RSX4"/>
<dbReference type="VEuPathDB" id="FungiDB:ASPWEDRAFT_307648"/>
<evidence type="ECO:0000313" key="2">
    <source>
        <dbReference type="Proteomes" id="UP000184383"/>
    </source>
</evidence>
<evidence type="ECO:0008006" key="3">
    <source>
        <dbReference type="Google" id="ProtNLM"/>
    </source>
</evidence>
<dbReference type="InterPro" id="IPR046670">
    <property type="entry name" value="DUF6540"/>
</dbReference>
<dbReference type="OrthoDB" id="37659at2759"/>
<protein>
    <recommendedName>
        <fullName evidence="3">PPPDE domain-containing protein</fullName>
    </recommendedName>
</protein>
<evidence type="ECO:0000313" key="1">
    <source>
        <dbReference type="EMBL" id="OJJ38032.1"/>
    </source>
</evidence>
<dbReference type="GeneID" id="63749305"/>
<reference evidence="2" key="1">
    <citation type="journal article" date="2017" name="Genome Biol.">
        <title>Comparative genomics reveals high biological diversity and specific adaptations in the industrially and medically important fungal genus Aspergillus.</title>
        <authorList>
            <person name="de Vries R.P."/>
            <person name="Riley R."/>
            <person name="Wiebenga A."/>
            <person name="Aguilar-Osorio G."/>
            <person name="Amillis S."/>
            <person name="Uchima C.A."/>
            <person name="Anderluh G."/>
            <person name="Asadollahi M."/>
            <person name="Askin M."/>
            <person name="Barry K."/>
            <person name="Battaglia E."/>
            <person name="Bayram O."/>
            <person name="Benocci T."/>
            <person name="Braus-Stromeyer S.A."/>
            <person name="Caldana C."/>
            <person name="Canovas D."/>
            <person name="Cerqueira G.C."/>
            <person name="Chen F."/>
            <person name="Chen W."/>
            <person name="Choi C."/>
            <person name="Clum A."/>
            <person name="Dos Santos R.A."/>
            <person name="Damasio A.R."/>
            <person name="Diallinas G."/>
            <person name="Emri T."/>
            <person name="Fekete E."/>
            <person name="Flipphi M."/>
            <person name="Freyberg S."/>
            <person name="Gallo A."/>
            <person name="Gournas C."/>
            <person name="Habgood R."/>
            <person name="Hainaut M."/>
            <person name="Harispe M.L."/>
            <person name="Henrissat B."/>
            <person name="Hilden K.S."/>
            <person name="Hope R."/>
            <person name="Hossain A."/>
            <person name="Karabika E."/>
            <person name="Karaffa L."/>
            <person name="Karanyi Z."/>
            <person name="Krasevec N."/>
            <person name="Kuo A."/>
            <person name="Kusch H."/>
            <person name="LaButti K."/>
            <person name="Lagendijk E.L."/>
            <person name="Lapidus A."/>
            <person name="Levasseur A."/>
            <person name="Lindquist E."/>
            <person name="Lipzen A."/>
            <person name="Logrieco A.F."/>
            <person name="MacCabe A."/>
            <person name="Maekelae M.R."/>
            <person name="Malavazi I."/>
            <person name="Melin P."/>
            <person name="Meyer V."/>
            <person name="Mielnichuk N."/>
            <person name="Miskei M."/>
            <person name="Molnar A.P."/>
            <person name="Mule G."/>
            <person name="Ngan C.Y."/>
            <person name="Orejas M."/>
            <person name="Orosz E."/>
            <person name="Ouedraogo J.P."/>
            <person name="Overkamp K.M."/>
            <person name="Park H.-S."/>
            <person name="Perrone G."/>
            <person name="Piumi F."/>
            <person name="Punt P.J."/>
            <person name="Ram A.F."/>
            <person name="Ramon A."/>
            <person name="Rauscher S."/>
            <person name="Record E."/>
            <person name="Riano-Pachon D.M."/>
            <person name="Robert V."/>
            <person name="Roehrig J."/>
            <person name="Ruller R."/>
            <person name="Salamov A."/>
            <person name="Salih N.S."/>
            <person name="Samson R.A."/>
            <person name="Sandor E."/>
            <person name="Sanguinetti M."/>
            <person name="Schuetze T."/>
            <person name="Sepcic K."/>
            <person name="Shelest E."/>
            <person name="Sherlock G."/>
            <person name="Sophianopoulou V."/>
            <person name="Squina F.M."/>
            <person name="Sun H."/>
            <person name="Susca A."/>
            <person name="Todd R.B."/>
            <person name="Tsang A."/>
            <person name="Unkles S.E."/>
            <person name="van de Wiele N."/>
            <person name="van Rossen-Uffink D."/>
            <person name="Oliveira J.V."/>
            <person name="Vesth T.C."/>
            <person name="Visser J."/>
            <person name="Yu J.-H."/>
            <person name="Zhou M."/>
            <person name="Andersen M.R."/>
            <person name="Archer D.B."/>
            <person name="Baker S.E."/>
            <person name="Benoit I."/>
            <person name="Brakhage A.A."/>
            <person name="Braus G.H."/>
            <person name="Fischer R."/>
            <person name="Frisvad J.C."/>
            <person name="Goldman G.H."/>
            <person name="Houbraken J."/>
            <person name="Oakley B."/>
            <person name="Pocsi I."/>
            <person name="Scazzocchio C."/>
            <person name="Seiboth B."/>
            <person name="vanKuyk P.A."/>
            <person name="Wortman J."/>
            <person name="Dyer P.S."/>
            <person name="Grigoriev I.V."/>
        </authorList>
    </citation>
    <scope>NUCLEOTIDE SEQUENCE [LARGE SCALE GENOMIC DNA]</scope>
    <source>
        <strain evidence="2">DTO 134E9</strain>
    </source>
</reference>
<keyword evidence="2" id="KW-1185">Reference proteome</keyword>
<dbReference type="Proteomes" id="UP000184383">
    <property type="component" value="Unassembled WGS sequence"/>
</dbReference>
<gene>
    <name evidence="1" type="ORF">ASPWEDRAFT_307648</name>
</gene>
<dbReference type="RefSeq" id="XP_040691708.1">
    <property type="nucleotide sequence ID" value="XM_040833457.1"/>
</dbReference>
<accession>A0A1L9RSX4</accession>
<name>A0A1L9RSX4_ASPWE</name>
<dbReference type="STRING" id="1073089.A0A1L9RSX4"/>